<evidence type="ECO:0000259" key="6">
    <source>
        <dbReference type="Pfam" id="PF17389"/>
    </source>
</evidence>
<evidence type="ECO:0000313" key="8">
    <source>
        <dbReference type="EMBL" id="MFD1671307.1"/>
    </source>
</evidence>
<name>A0ABW4J4J8_9LACO</name>
<accession>A0ABW4J4J8</accession>
<organism evidence="8 9">
    <name type="scientific">Agrilactobacillus yilanensis</name>
    <dbReference type="NCBI Taxonomy" id="2485997"/>
    <lineage>
        <taxon>Bacteria</taxon>
        <taxon>Bacillati</taxon>
        <taxon>Bacillota</taxon>
        <taxon>Bacilli</taxon>
        <taxon>Lactobacillales</taxon>
        <taxon>Lactobacillaceae</taxon>
        <taxon>Agrilactobacillus</taxon>
    </lineage>
</organism>
<keyword evidence="3 8" id="KW-0378">Hydrolase</keyword>
<protein>
    <recommendedName>
        <fullName evidence="2">alpha-L-rhamnosidase</fullName>
        <ecNumber evidence="2">3.2.1.40</ecNumber>
    </recommendedName>
</protein>
<comment type="catalytic activity">
    <reaction evidence="1">
        <text>Hydrolysis of terminal non-reducing alpha-L-rhamnose residues in alpha-L-rhamnosides.</text>
        <dbReference type="EC" id="3.2.1.40"/>
    </reaction>
</comment>
<dbReference type="InterPro" id="IPR013783">
    <property type="entry name" value="Ig-like_fold"/>
</dbReference>
<comment type="caution">
    <text evidence="8">The sequence shown here is derived from an EMBL/GenBank/DDBJ whole genome shotgun (WGS) entry which is preliminary data.</text>
</comment>
<dbReference type="EMBL" id="JBHTOP010000006">
    <property type="protein sequence ID" value="MFD1671307.1"/>
    <property type="molecule type" value="Genomic_DNA"/>
</dbReference>
<dbReference type="InterPro" id="IPR008928">
    <property type="entry name" value="6-hairpin_glycosidase_sf"/>
</dbReference>
<dbReference type="InterPro" id="IPR035398">
    <property type="entry name" value="Bac_rhamnosid_C"/>
</dbReference>
<feature type="domain" description="Alpha-L-rhamnosidase concanavalin-like" evidence="4">
    <location>
        <begin position="344"/>
        <end position="442"/>
    </location>
</feature>
<keyword evidence="9" id="KW-1185">Reference proteome</keyword>
<dbReference type="SUPFAM" id="SSF48208">
    <property type="entry name" value="Six-hairpin glycosidases"/>
    <property type="match status" value="1"/>
</dbReference>
<dbReference type="Gene3D" id="2.60.120.260">
    <property type="entry name" value="Galactose-binding domain-like"/>
    <property type="match status" value="2"/>
</dbReference>
<evidence type="ECO:0000259" key="7">
    <source>
        <dbReference type="Pfam" id="PF17390"/>
    </source>
</evidence>
<evidence type="ECO:0000256" key="3">
    <source>
        <dbReference type="ARBA" id="ARBA00022801"/>
    </source>
</evidence>
<dbReference type="RefSeq" id="WP_125713461.1">
    <property type="nucleotide sequence ID" value="NZ_JBHTOP010000006.1"/>
</dbReference>
<evidence type="ECO:0000259" key="4">
    <source>
        <dbReference type="Pfam" id="PF05592"/>
    </source>
</evidence>
<dbReference type="Gene3D" id="1.50.10.10">
    <property type="match status" value="1"/>
</dbReference>
<dbReference type="Gene3D" id="2.60.420.10">
    <property type="entry name" value="Maltose phosphorylase, domain 3"/>
    <property type="match status" value="1"/>
</dbReference>
<dbReference type="Gene3D" id="2.60.40.10">
    <property type="entry name" value="Immunoglobulins"/>
    <property type="match status" value="1"/>
</dbReference>
<feature type="domain" description="Alpha-L-rhamnosidase C-terminal" evidence="7">
    <location>
        <begin position="794"/>
        <end position="860"/>
    </location>
</feature>
<dbReference type="Pfam" id="PF17389">
    <property type="entry name" value="Bac_rhamnosid6H"/>
    <property type="match status" value="1"/>
</dbReference>
<evidence type="ECO:0000259" key="5">
    <source>
        <dbReference type="Pfam" id="PF08531"/>
    </source>
</evidence>
<sequence>MSLQKPTNLRVNLQKKATNITSEPKFSWWDESTLANTYQTQYQLAFAKTKVDLLNKNDLLLTDWQVSSQNTAVRCLELEPYLEAAQVYYWTVRIKDNYGTISDFADAGTFLTALTTFNASGIWAAETATAVNGRPSLGNFAFIRSPKFIAPIAQLDSGYLHVFITGNEKTLAQSGDIYLNDHCLGVGTPRPYEYYHDQDKKAYFYETFDVTTLLQAEDNVIAALVTGTMAKRAFFATMTAFLKNGQKETLIFTNDQWRSLDGSSAFGDYGATIGSQYFQMPQENIDLNFYPQHWAAKDFSDHDWEKATVIQPTLTLGKNELLLATPVEPTKRFLTNEPSKKITKIAPMTYIVDLGKEIIGGLAVDLISSKAQKINVYGGEQLTDEGHVRHHLACGPDYVENWQLTAGRNLFTTLQMKNFRYVELQGFSDELPIDAISGWAMHQDFDDQLSYFVSDQALLNEEYALSKYTIKMTNQDLYVDSQARERRAYEGDLLVNANSSYVVSDNYALARHSADYLLDNPTWPEDYKLFNVEALWYDYLYTGDPTVLIQRYDSLKEKLNRGATKTDNTAASWRPGKQADNFDPAVGLVTNNGLIDWPIRERDGYVEGKYNTPFNAIYVGIYQIMARIAKLTGHQKDYELYESRAQQIKSAMLTHLYDPTQGRFYDSMNADLTVNKHCSHHASAYALCYDVYDSDVMADKLSTFVANDGQFIGSIYFMYFMLKGLLNSGHAEAAAKLLLNDDCRKDQKTFAAIINQLQATIAPEAWSNYYKPNLTLSHPWGATPGLTIVQGIAGILPLKAGFETFMVRPRVGQAIKHFKLKTISARGPISLTYQRTETTTELMIQVPVNTTAIVDCQTMQTTVQVDDQAILLKDHCVQLSSGCHRIIY</sequence>
<dbReference type="Pfam" id="PF17390">
    <property type="entry name" value="Bac_rhamnosid_C"/>
    <property type="match status" value="1"/>
</dbReference>
<dbReference type="Proteomes" id="UP001597267">
    <property type="component" value="Unassembled WGS sequence"/>
</dbReference>
<feature type="domain" description="Bacterial alpha-L-rhamnosidase N-terminal" evidence="5">
    <location>
        <begin position="201"/>
        <end position="311"/>
    </location>
</feature>
<dbReference type="InterPro" id="IPR008902">
    <property type="entry name" value="Rhamnosid_concanavalin"/>
</dbReference>
<gene>
    <name evidence="8" type="ORF">ACFQ5M_04280</name>
</gene>
<proteinExistence type="predicted"/>
<evidence type="ECO:0000256" key="1">
    <source>
        <dbReference type="ARBA" id="ARBA00001445"/>
    </source>
</evidence>
<dbReference type="InterPro" id="IPR016007">
    <property type="entry name" value="Alpha_rhamnosid"/>
</dbReference>
<feature type="domain" description="Alpha-L-rhamnosidase six-hairpin glycosidase" evidence="6">
    <location>
        <begin position="447"/>
        <end position="774"/>
    </location>
</feature>
<dbReference type="InterPro" id="IPR013737">
    <property type="entry name" value="Bac_rhamnosid_N"/>
</dbReference>
<dbReference type="InterPro" id="IPR035396">
    <property type="entry name" value="Bac_rhamnosid6H"/>
</dbReference>
<evidence type="ECO:0000313" key="9">
    <source>
        <dbReference type="Proteomes" id="UP001597267"/>
    </source>
</evidence>
<evidence type="ECO:0000256" key="2">
    <source>
        <dbReference type="ARBA" id="ARBA00012652"/>
    </source>
</evidence>
<dbReference type="Pfam" id="PF25788">
    <property type="entry name" value="Ig_Rha78A_N"/>
    <property type="match status" value="1"/>
</dbReference>
<dbReference type="PANTHER" id="PTHR33307">
    <property type="entry name" value="ALPHA-RHAMNOSIDASE (EUROFUNG)"/>
    <property type="match status" value="1"/>
</dbReference>
<dbReference type="EC" id="3.2.1.40" evidence="2"/>
<reference evidence="9" key="1">
    <citation type="journal article" date="2019" name="Int. J. Syst. Evol. Microbiol.">
        <title>The Global Catalogue of Microorganisms (GCM) 10K type strain sequencing project: providing services to taxonomists for standard genome sequencing and annotation.</title>
        <authorList>
            <consortium name="The Broad Institute Genomics Platform"/>
            <consortium name="The Broad Institute Genome Sequencing Center for Infectious Disease"/>
            <person name="Wu L."/>
            <person name="Ma J."/>
        </authorList>
    </citation>
    <scope>NUCLEOTIDE SEQUENCE [LARGE SCALE GENOMIC DNA]</scope>
    <source>
        <strain evidence="9">CCM 8896</strain>
    </source>
</reference>
<dbReference type="PANTHER" id="PTHR33307:SF6">
    <property type="entry name" value="ALPHA-RHAMNOSIDASE (EUROFUNG)-RELATED"/>
    <property type="match status" value="1"/>
</dbReference>
<dbReference type="InterPro" id="IPR012341">
    <property type="entry name" value="6hp_glycosidase-like_sf"/>
</dbReference>
<dbReference type="Pfam" id="PF08531">
    <property type="entry name" value="Bac_rhamnosid_N"/>
    <property type="match status" value="1"/>
</dbReference>
<dbReference type="Pfam" id="PF05592">
    <property type="entry name" value="Bac_rhamnosid"/>
    <property type="match status" value="1"/>
</dbReference>
<dbReference type="GO" id="GO:0016787">
    <property type="term" value="F:hydrolase activity"/>
    <property type="evidence" value="ECO:0007669"/>
    <property type="project" value="UniProtKB-KW"/>
</dbReference>